<dbReference type="InterPro" id="IPR000408">
    <property type="entry name" value="Reg_chr_condens"/>
</dbReference>
<evidence type="ECO:0000256" key="7">
    <source>
        <dbReference type="RuleBase" id="RU363032"/>
    </source>
</evidence>
<feature type="transmembrane region" description="Helical" evidence="7">
    <location>
        <begin position="501"/>
        <end position="520"/>
    </location>
</feature>
<keyword evidence="2 7" id="KW-0813">Transport</keyword>
<dbReference type="PANTHER" id="PTHR43386:SF1">
    <property type="entry name" value="D,D-DIPEPTIDE TRANSPORT SYSTEM PERMEASE PROTEIN DDPC-RELATED"/>
    <property type="match status" value="1"/>
</dbReference>
<keyword evidence="5 7" id="KW-1133">Transmembrane helix</keyword>
<organism evidence="9 10">
    <name type="scientific">Candidatus Onthenecus intestinigallinarum</name>
    <dbReference type="NCBI Taxonomy" id="2840875"/>
    <lineage>
        <taxon>Bacteria</taxon>
        <taxon>Bacillati</taxon>
        <taxon>Bacillota</taxon>
        <taxon>Clostridia</taxon>
        <taxon>Eubacteriales</taxon>
        <taxon>Candidatus Onthenecus</taxon>
    </lineage>
</organism>
<evidence type="ECO:0000313" key="10">
    <source>
        <dbReference type="Proteomes" id="UP000886887"/>
    </source>
</evidence>
<feature type="transmembrane region" description="Helical" evidence="7">
    <location>
        <begin position="429"/>
        <end position="450"/>
    </location>
</feature>
<evidence type="ECO:0000256" key="4">
    <source>
        <dbReference type="ARBA" id="ARBA00022692"/>
    </source>
</evidence>
<dbReference type="Proteomes" id="UP000886887">
    <property type="component" value="Unassembled WGS sequence"/>
</dbReference>
<evidence type="ECO:0000256" key="6">
    <source>
        <dbReference type="ARBA" id="ARBA00023136"/>
    </source>
</evidence>
<feature type="transmembrane region" description="Helical" evidence="7">
    <location>
        <begin position="563"/>
        <end position="584"/>
    </location>
</feature>
<dbReference type="InterPro" id="IPR009091">
    <property type="entry name" value="RCC1/BLIP-II"/>
</dbReference>
<dbReference type="GO" id="GO:0055085">
    <property type="term" value="P:transmembrane transport"/>
    <property type="evidence" value="ECO:0007669"/>
    <property type="project" value="InterPro"/>
</dbReference>
<evidence type="ECO:0000256" key="5">
    <source>
        <dbReference type="ARBA" id="ARBA00022989"/>
    </source>
</evidence>
<dbReference type="Gene3D" id="1.10.3720.10">
    <property type="entry name" value="MetI-like"/>
    <property type="match status" value="1"/>
</dbReference>
<gene>
    <name evidence="9" type="ORF">IAB73_07200</name>
</gene>
<dbReference type="GO" id="GO:0005886">
    <property type="term" value="C:plasma membrane"/>
    <property type="evidence" value="ECO:0007669"/>
    <property type="project" value="UniProtKB-SubCell"/>
</dbReference>
<sequence length="598" mass="65134">MGGDAEVRDILQEEQVQTPLRTVVNNFLHKKLAMTGLIVFLCIFLLVLIGPRYWVLDLSEQDSTLTNLPPGYNMMSLPKEMIGNVADIAAGRTYGIGIDRDGHMYTWGHTRITDKIDLADIPDEVREADLTMIAAGEDHAVALAEDGQLYVWGNTRLRQDQFSSDMKRAMQSGEDWDIVQLEAGNQFSAAVSAEGTLYLWGNTNMADAKIRSEYQGNIQKVALTSNEYIALLKDGTVAYTGYKGSGNPLASIPAGLEGKKVVDIASTAKTAAALTEDGEVYVWGNTGSGEGNIPAFEARVTRLYGGRAHYTALLEDGSVVSWGNNKYGQTDVPDSLEGKQVTAIYTGNFQNYALDADGNVYTWGLKGFPLGTDDLGRDMLTRIINGGRVTMTVGAISVVIATLIGVILGGLAGYFGGKVDILVMRISEIVGGLPFIPFAMILSAVIGTRIDPTRRMYLIMVVLGVLSWTGTCRLIRAQILAQREMEYVTAAKAMGIREVSIVFRHILPNVFSLLLVSMTLDFATCMLTESTLSYLGFGIPLPTPTWGNLLDGANNSVVIQQYWWRWVFPAAIFGVCTICINLVGDGLRDAIDPKSNER</sequence>
<evidence type="ECO:0000259" key="8">
    <source>
        <dbReference type="PROSITE" id="PS50928"/>
    </source>
</evidence>
<evidence type="ECO:0000256" key="1">
    <source>
        <dbReference type="ARBA" id="ARBA00004651"/>
    </source>
</evidence>
<comment type="caution">
    <text evidence="9">The sequence shown here is derived from an EMBL/GenBank/DDBJ whole genome shotgun (WGS) entry which is preliminary data.</text>
</comment>
<feature type="transmembrane region" description="Helical" evidence="7">
    <location>
        <begin position="32"/>
        <end position="54"/>
    </location>
</feature>
<keyword evidence="4 7" id="KW-0812">Transmembrane</keyword>
<evidence type="ECO:0000256" key="2">
    <source>
        <dbReference type="ARBA" id="ARBA00022448"/>
    </source>
</evidence>
<dbReference type="InterPro" id="IPR025966">
    <property type="entry name" value="OppC_N"/>
</dbReference>
<feature type="transmembrane region" description="Helical" evidence="7">
    <location>
        <begin position="393"/>
        <end position="417"/>
    </location>
</feature>
<dbReference type="Pfam" id="PF12911">
    <property type="entry name" value="OppC_N"/>
    <property type="match status" value="1"/>
</dbReference>
<dbReference type="PANTHER" id="PTHR43386">
    <property type="entry name" value="OLIGOPEPTIDE TRANSPORT SYSTEM PERMEASE PROTEIN APPC"/>
    <property type="match status" value="1"/>
</dbReference>
<dbReference type="Gene3D" id="2.130.10.30">
    <property type="entry name" value="Regulator of chromosome condensation 1/beta-lactamase-inhibitor protein II"/>
    <property type="match status" value="2"/>
</dbReference>
<dbReference type="AlphaFoldDB" id="A0A9D1CRX5"/>
<dbReference type="SUPFAM" id="SSF50985">
    <property type="entry name" value="RCC1/BLIP-II"/>
    <property type="match status" value="1"/>
</dbReference>
<dbReference type="PROSITE" id="PS50012">
    <property type="entry name" value="RCC1_3"/>
    <property type="match status" value="2"/>
</dbReference>
<evidence type="ECO:0000313" key="9">
    <source>
        <dbReference type="EMBL" id="HIQ71974.1"/>
    </source>
</evidence>
<feature type="domain" description="ABC transmembrane type-1" evidence="8">
    <location>
        <begin position="387"/>
        <end position="584"/>
    </location>
</feature>
<dbReference type="PROSITE" id="PS50928">
    <property type="entry name" value="ABC_TM1"/>
    <property type="match status" value="1"/>
</dbReference>
<dbReference type="Pfam" id="PF13540">
    <property type="entry name" value="RCC1_2"/>
    <property type="match status" value="3"/>
</dbReference>
<dbReference type="PROSITE" id="PS00626">
    <property type="entry name" value="RCC1_2"/>
    <property type="match status" value="1"/>
</dbReference>
<accession>A0A9D1CRX5</accession>
<protein>
    <submittedName>
        <fullName evidence="9">ABC transporter permease subunit</fullName>
    </submittedName>
</protein>
<reference evidence="9" key="1">
    <citation type="submission" date="2020-10" db="EMBL/GenBank/DDBJ databases">
        <authorList>
            <person name="Gilroy R."/>
        </authorList>
    </citation>
    <scope>NUCLEOTIDE SEQUENCE</scope>
    <source>
        <strain evidence="9">ChiSxjej2B14-6234</strain>
    </source>
</reference>
<dbReference type="InterPro" id="IPR035906">
    <property type="entry name" value="MetI-like_sf"/>
</dbReference>
<dbReference type="CDD" id="cd06261">
    <property type="entry name" value="TM_PBP2"/>
    <property type="match status" value="1"/>
</dbReference>
<feature type="transmembrane region" description="Helical" evidence="7">
    <location>
        <begin position="456"/>
        <end position="475"/>
    </location>
</feature>
<dbReference type="InterPro" id="IPR000515">
    <property type="entry name" value="MetI-like"/>
</dbReference>
<keyword evidence="6 7" id="KW-0472">Membrane</keyword>
<dbReference type="EMBL" id="DVFJ01000026">
    <property type="protein sequence ID" value="HIQ71974.1"/>
    <property type="molecule type" value="Genomic_DNA"/>
</dbReference>
<dbReference type="InterPro" id="IPR050366">
    <property type="entry name" value="BP-dependent_transpt_permease"/>
</dbReference>
<name>A0A9D1CRX5_9FIRM</name>
<comment type="similarity">
    <text evidence="7">Belongs to the binding-protein-dependent transport system permease family.</text>
</comment>
<dbReference type="Pfam" id="PF00528">
    <property type="entry name" value="BPD_transp_1"/>
    <property type="match status" value="1"/>
</dbReference>
<proteinExistence type="inferred from homology"/>
<keyword evidence="3" id="KW-1003">Cell membrane</keyword>
<evidence type="ECO:0000256" key="3">
    <source>
        <dbReference type="ARBA" id="ARBA00022475"/>
    </source>
</evidence>
<reference evidence="9" key="2">
    <citation type="journal article" date="2021" name="PeerJ">
        <title>Extensive microbial diversity within the chicken gut microbiome revealed by metagenomics and culture.</title>
        <authorList>
            <person name="Gilroy R."/>
            <person name="Ravi A."/>
            <person name="Getino M."/>
            <person name="Pursley I."/>
            <person name="Horton D.L."/>
            <person name="Alikhan N.F."/>
            <person name="Baker D."/>
            <person name="Gharbi K."/>
            <person name="Hall N."/>
            <person name="Watson M."/>
            <person name="Adriaenssens E.M."/>
            <person name="Foster-Nyarko E."/>
            <person name="Jarju S."/>
            <person name="Secka A."/>
            <person name="Antonio M."/>
            <person name="Oren A."/>
            <person name="Chaudhuri R.R."/>
            <person name="La Ragione R."/>
            <person name="Hildebrand F."/>
            <person name="Pallen M.J."/>
        </authorList>
    </citation>
    <scope>NUCLEOTIDE SEQUENCE</scope>
    <source>
        <strain evidence="9">ChiSxjej2B14-6234</strain>
    </source>
</reference>
<dbReference type="SUPFAM" id="SSF161098">
    <property type="entry name" value="MetI-like"/>
    <property type="match status" value="1"/>
</dbReference>
<comment type="subcellular location">
    <subcellularLocation>
        <location evidence="1 7">Cell membrane</location>
        <topology evidence="1 7">Multi-pass membrane protein</topology>
    </subcellularLocation>
</comment>